<dbReference type="Pfam" id="PF04290">
    <property type="entry name" value="DctQ"/>
    <property type="match status" value="1"/>
</dbReference>
<accession>A0ABU0G634</accession>
<reference evidence="11 12" key="1">
    <citation type="submission" date="2023-07" db="EMBL/GenBank/DDBJ databases">
        <title>Genomic Encyclopedia of Type Strains, Phase IV (KMG-IV): sequencing the most valuable type-strain genomes for metagenomic binning, comparative biology and taxonomic classification.</title>
        <authorList>
            <person name="Goeker M."/>
        </authorList>
    </citation>
    <scope>NUCLEOTIDE SEQUENCE [LARGE SCALE GENOMIC DNA]</scope>
    <source>
        <strain evidence="11 12">DSM 1111</strain>
    </source>
</reference>
<keyword evidence="5 9" id="KW-0812">Transmembrane</keyword>
<keyword evidence="7 9" id="KW-0472">Membrane</keyword>
<evidence type="ECO:0000256" key="2">
    <source>
        <dbReference type="ARBA" id="ARBA00022448"/>
    </source>
</evidence>
<feature type="transmembrane region" description="Helical" evidence="9">
    <location>
        <begin position="54"/>
        <end position="72"/>
    </location>
</feature>
<dbReference type="InterPro" id="IPR007387">
    <property type="entry name" value="TRAP_DctQ"/>
</dbReference>
<evidence type="ECO:0000256" key="4">
    <source>
        <dbReference type="ARBA" id="ARBA00022519"/>
    </source>
</evidence>
<keyword evidence="4 9" id="KW-0997">Cell inner membrane</keyword>
<evidence type="ECO:0000313" key="12">
    <source>
        <dbReference type="Proteomes" id="UP001238496"/>
    </source>
</evidence>
<evidence type="ECO:0000256" key="5">
    <source>
        <dbReference type="ARBA" id="ARBA00022692"/>
    </source>
</evidence>
<comment type="subunit">
    <text evidence="9">The complex comprises the extracytoplasmic solute receptor protein and the two transmembrane proteins.</text>
</comment>
<keyword evidence="12" id="KW-1185">Reference proteome</keyword>
<dbReference type="InterPro" id="IPR055348">
    <property type="entry name" value="DctQ"/>
</dbReference>
<evidence type="ECO:0000259" key="10">
    <source>
        <dbReference type="Pfam" id="PF04290"/>
    </source>
</evidence>
<gene>
    <name evidence="11" type="ORF">J2045_001815</name>
</gene>
<dbReference type="EMBL" id="JAUSUW010000004">
    <property type="protein sequence ID" value="MDQ0420791.1"/>
    <property type="molecule type" value="Genomic_DNA"/>
</dbReference>
<proteinExistence type="inferred from homology"/>
<evidence type="ECO:0000256" key="7">
    <source>
        <dbReference type="ARBA" id="ARBA00023136"/>
    </source>
</evidence>
<comment type="caution">
    <text evidence="11">The sequence shown here is derived from an EMBL/GenBank/DDBJ whole genome shotgun (WGS) entry which is preliminary data.</text>
</comment>
<evidence type="ECO:0000256" key="1">
    <source>
        <dbReference type="ARBA" id="ARBA00004429"/>
    </source>
</evidence>
<dbReference type="Proteomes" id="UP001238496">
    <property type="component" value="Unassembled WGS sequence"/>
</dbReference>
<feature type="domain" description="Tripartite ATP-independent periplasmic transporters DctQ component" evidence="10">
    <location>
        <begin position="30"/>
        <end position="158"/>
    </location>
</feature>
<comment type="subcellular location">
    <subcellularLocation>
        <location evidence="1 9">Cell inner membrane</location>
        <topology evidence="1 9">Multi-pass membrane protein</topology>
    </subcellularLocation>
</comment>
<name>A0ABU0G634_9HYPH</name>
<dbReference type="RefSeq" id="WP_307371844.1">
    <property type="nucleotide sequence ID" value="NZ_JAUSUW010000004.1"/>
</dbReference>
<organism evidence="11 12">
    <name type="scientific">Peteryoungia aggregata LMG 23059</name>
    <dbReference type="NCBI Taxonomy" id="1368425"/>
    <lineage>
        <taxon>Bacteria</taxon>
        <taxon>Pseudomonadati</taxon>
        <taxon>Pseudomonadota</taxon>
        <taxon>Alphaproteobacteria</taxon>
        <taxon>Hyphomicrobiales</taxon>
        <taxon>Rhizobiaceae</taxon>
        <taxon>Peteryoungia</taxon>
    </lineage>
</organism>
<comment type="function">
    <text evidence="9">Part of the tripartite ATP-independent periplasmic (TRAP) transport system.</text>
</comment>
<keyword evidence="6 9" id="KW-1133">Transmembrane helix</keyword>
<dbReference type="PANTHER" id="PTHR35011:SF11">
    <property type="entry name" value="TRAP TRANSPORTER SMALL PERMEASE PROTEIN"/>
    <property type="match status" value="1"/>
</dbReference>
<feature type="transmembrane region" description="Helical" evidence="9">
    <location>
        <begin position="12"/>
        <end position="34"/>
    </location>
</feature>
<evidence type="ECO:0000256" key="3">
    <source>
        <dbReference type="ARBA" id="ARBA00022475"/>
    </source>
</evidence>
<keyword evidence="3" id="KW-1003">Cell membrane</keyword>
<feature type="transmembrane region" description="Helical" evidence="9">
    <location>
        <begin position="132"/>
        <end position="151"/>
    </location>
</feature>
<evidence type="ECO:0000256" key="8">
    <source>
        <dbReference type="ARBA" id="ARBA00038436"/>
    </source>
</evidence>
<comment type="similarity">
    <text evidence="8 9">Belongs to the TRAP transporter small permease family.</text>
</comment>
<evidence type="ECO:0000256" key="9">
    <source>
        <dbReference type="RuleBase" id="RU369079"/>
    </source>
</evidence>
<dbReference type="PANTHER" id="PTHR35011">
    <property type="entry name" value="2,3-DIKETO-L-GULONATE TRAP TRANSPORTER SMALL PERMEASE PROTEIN YIAM"/>
    <property type="match status" value="1"/>
</dbReference>
<evidence type="ECO:0000256" key="6">
    <source>
        <dbReference type="ARBA" id="ARBA00022989"/>
    </source>
</evidence>
<evidence type="ECO:0000313" key="11">
    <source>
        <dbReference type="EMBL" id="MDQ0420791.1"/>
    </source>
</evidence>
<feature type="transmembrane region" description="Helical" evidence="9">
    <location>
        <begin position="93"/>
        <end position="112"/>
    </location>
</feature>
<sequence length="175" mass="19064">MSRFMRAIRPGLSWLSLACLYLAGLGVVLMTIIIGWQVFGRYVLNDTPSWSEPLSLQLMSWFILLGAAVGVRESVHLGLDIVRYNMPPSVQRLMDLISLGLICIFGGAMSYYGTQLAMGTWTARIPVLGWPGGIDFIPLIVGGALIAVFALERFIDTFIGQVEAVAGENAQAEVL</sequence>
<keyword evidence="2 9" id="KW-0813">Transport</keyword>
<protein>
    <recommendedName>
        <fullName evidence="9">TRAP transporter small permease protein</fullName>
    </recommendedName>
</protein>